<dbReference type="GO" id="GO:0032502">
    <property type="term" value="P:developmental process"/>
    <property type="evidence" value="ECO:0007669"/>
    <property type="project" value="UniProtKB-ARBA"/>
</dbReference>
<evidence type="ECO:0000259" key="10">
    <source>
        <dbReference type="PROSITE" id="PS01180"/>
    </source>
</evidence>
<dbReference type="SMART" id="SM00179">
    <property type="entry name" value="EGF_CA"/>
    <property type="match status" value="1"/>
</dbReference>
<dbReference type="FunFam" id="2.10.25.10:FF:000059">
    <property type="entry name" value="Mannan-binding lectin serine protease 1"/>
    <property type="match status" value="1"/>
</dbReference>
<accession>A0AA88MVW6</accession>
<dbReference type="FunFam" id="2.60.120.290:FF:000012">
    <property type="entry name" value="mannan-binding lectin serine protease 1 isoform X1"/>
    <property type="match status" value="1"/>
</dbReference>
<evidence type="ECO:0000256" key="3">
    <source>
        <dbReference type="ARBA" id="ARBA00022588"/>
    </source>
</evidence>
<dbReference type="GO" id="GO:0005509">
    <property type="term" value="F:calcium ion binding"/>
    <property type="evidence" value="ECO:0007669"/>
    <property type="project" value="InterPro"/>
</dbReference>
<keyword evidence="6" id="KW-0378">Hydrolase</keyword>
<dbReference type="GO" id="GO:0045087">
    <property type="term" value="P:innate immune response"/>
    <property type="evidence" value="ECO:0007669"/>
    <property type="project" value="UniProtKB-KW"/>
</dbReference>
<keyword evidence="2" id="KW-0964">Secreted</keyword>
<dbReference type="GO" id="GO:0006508">
    <property type="term" value="P:proteolysis"/>
    <property type="evidence" value="ECO:0007669"/>
    <property type="project" value="UniProtKB-KW"/>
</dbReference>
<dbReference type="Gene3D" id="2.10.25.10">
    <property type="entry name" value="Laminin"/>
    <property type="match status" value="1"/>
</dbReference>
<evidence type="ECO:0000256" key="9">
    <source>
        <dbReference type="PROSITE-ProRule" id="PRU00059"/>
    </source>
</evidence>
<comment type="subcellular location">
    <subcellularLocation>
        <location evidence="1">Secreted</location>
    </subcellularLocation>
</comment>
<evidence type="ECO:0000256" key="5">
    <source>
        <dbReference type="ARBA" id="ARBA00022737"/>
    </source>
</evidence>
<evidence type="ECO:0000256" key="2">
    <source>
        <dbReference type="ARBA" id="ARBA00022525"/>
    </source>
</evidence>
<dbReference type="PANTHER" id="PTHR24255">
    <property type="entry name" value="COMPLEMENT COMPONENT 1, S SUBCOMPONENT-RELATED"/>
    <property type="match status" value="1"/>
</dbReference>
<keyword evidence="5" id="KW-0677">Repeat</keyword>
<dbReference type="CDD" id="cd00054">
    <property type="entry name" value="EGF_CA"/>
    <property type="match status" value="1"/>
</dbReference>
<proteinExistence type="predicted"/>
<evidence type="ECO:0000313" key="11">
    <source>
        <dbReference type="EMBL" id="KAK2846448.1"/>
    </source>
</evidence>
<dbReference type="Pfam" id="PF00431">
    <property type="entry name" value="CUB"/>
    <property type="match status" value="1"/>
</dbReference>
<dbReference type="Gene3D" id="2.60.120.290">
    <property type="entry name" value="Spermadhesin, CUB domain"/>
    <property type="match status" value="1"/>
</dbReference>
<evidence type="ECO:0000313" key="12">
    <source>
        <dbReference type="Proteomes" id="UP001187415"/>
    </source>
</evidence>
<sequence length="192" mass="21791">MIVINQQSQRTHIHLLLSLSGMFGSLTSPNFPDPYPGETVLRWNISVPDGFHIRLYFSYFDVEPSYLCEYDYVKVEAEGEVLALFCGKENTDTEAVPAQQVITSPRNSLSVVLSSDFSNEERFSGFMAHYSAVDVDECSEHSHEDLLCDHFCHNYIGGYYCSCRYEFDHITSFHPASSSIVQCQRVNGIIFS</sequence>
<dbReference type="SUPFAM" id="SSF57196">
    <property type="entry name" value="EGF/Laminin"/>
    <property type="match status" value="1"/>
</dbReference>
<dbReference type="InterPro" id="IPR001881">
    <property type="entry name" value="EGF-like_Ca-bd_dom"/>
</dbReference>
<dbReference type="GO" id="GO:0005615">
    <property type="term" value="C:extracellular space"/>
    <property type="evidence" value="ECO:0007669"/>
    <property type="project" value="TreeGrafter"/>
</dbReference>
<keyword evidence="4" id="KW-0645">Protease</keyword>
<evidence type="ECO:0000256" key="7">
    <source>
        <dbReference type="ARBA" id="ARBA00022859"/>
    </source>
</evidence>
<feature type="domain" description="CUB" evidence="10">
    <location>
        <begin position="15"/>
        <end position="133"/>
    </location>
</feature>
<comment type="caution">
    <text evidence="9">Lacks conserved residue(s) required for the propagation of feature annotation.</text>
</comment>
<dbReference type="SUPFAM" id="SSF49854">
    <property type="entry name" value="Spermadhesin, CUB domain"/>
    <property type="match status" value="1"/>
</dbReference>
<dbReference type="InterPro" id="IPR018097">
    <property type="entry name" value="EGF_Ca-bd_CS"/>
</dbReference>
<comment type="caution">
    <text evidence="11">The sequence shown here is derived from an EMBL/GenBank/DDBJ whole genome shotgun (WGS) entry which is preliminary data.</text>
</comment>
<keyword evidence="12" id="KW-1185">Reference proteome</keyword>
<organism evidence="11 12">
    <name type="scientific">Channa striata</name>
    <name type="common">Snakehead murrel</name>
    <name type="synonym">Ophicephalus striatus</name>
    <dbReference type="NCBI Taxonomy" id="64152"/>
    <lineage>
        <taxon>Eukaryota</taxon>
        <taxon>Metazoa</taxon>
        <taxon>Chordata</taxon>
        <taxon>Craniata</taxon>
        <taxon>Vertebrata</taxon>
        <taxon>Euteleostomi</taxon>
        <taxon>Actinopterygii</taxon>
        <taxon>Neopterygii</taxon>
        <taxon>Teleostei</taxon>
        <taxon>Neoteleostei</taxon>
        <taxon>Acanthomorphata</taxon>
        <taxon>Anabantaria</taxon>
        <taxon>Anabantiformes</taxon>
        <taxon>Channoidei</taxon>
        <taxon>Channidae</taxon>
        <taxon>Channa</taxon>
    </lineage>
</organism>
<evidence type="ECO:0000256" key="6">
    <source>
        <dbReference type="ARBA" id="ARBA00022801"/>
    </source>
</evidence>
<gene>
    <name evidence="11" type="ORF">Q5P01_009447</name>
</gene>
<dbReference type="SMART" id="SM00042">
    <property type="entry name" value="CUB"/>
    <property type="match status" value="1"/>
</dbReference>
<keyword evidence="8" id="KW-1015">Disulfide bond</keyword>
<dbReference type="AlphaFoldDB" id="A0AA88MVW6"/>
<protein>
    <recommendedName>
        <fullName evidence="10">CUB domain-containing protein</fullName>
    </recommendedName>
</protein>
<evidence type="ECO:0000256" key="1">
    <source>
        <dbReference type="ARBA" id="ARBA00004613"/>
    </source>
</evidence>
<evidence type="ECO:0000256" key="4">
    <source>
        <dbReference type="ARBA" id="ARBA00022670"/>
    </source>
</evidence>
<dbReference type="PROSITE" id="PS01180">
    <property type="entry name" value="CUB"/>
    <property type="match status" value="1"/>
</dbReference>
<dbReference type="InterPro" id="IPR035914">
    <property type="entry name" value="Sperma_CUB_dom_sf"/>
</dbReference>
<dbReference type="PROSITE" id="PS01187">
    <property type="entry name" value="EGF_CA"/>
    <property type="match status" value="1"/>
</dbReference>
<evidence type="ECO:0000256" key="8">
    <source>
        <dbReference type="ARBA" id="ARBA00023157"/>
    </source>
</evidence>
<dbReference type="EMBL" id="JAUPFM010000007">
    <property type="protein sequence ID" value="KAK2846448.1"/>
    <property type="molecule type" value="Genomic_DNA"/>
</dbReference>
<dbReference type="CDD" id="cd00041">
    <property type="entry name" value="CUB"/>
    <property type="match status" value="1"/>
</dbReference>
<reference evidence="11" key="1">
    <citation type="submission" date="2023-07" db="EMBL/GenBank/DDBJ databases">
        <title>Chromosome-level Genome Assembly of Striped Snakehead (Channa striata).</title>
        <authorList>
            <person name="Liu H."/>
        </authorList>
    </citation>
    <scope>NUCLEOTIDE SEQUENCE</scope>
    <source>
        <strain evidence="11">Gz</strain>
        <tissue evidence="11">Muscle</tissue>
    </source>
</reference>
<keyword evidence="3" id="KW-0399">Innate immunity</keyword>
<dbReference type="GO" id="GO:0004252">
    <property type="term" value="F:serine-type endopeptidase activity"/>
    <property type="evidence" value="ECO:0007669"/>
    <property type="project" value="TreeGrafter"/>
</dbReference>
<dbReference type="InterPro" id="IPR000859">
    <property type="entry name" value="CUB_dom"/>
</dbReference>
<dbReference type="PANTHER" id="PTHR24255:SF13">
    <property type="entry name" value="MANNAN-BINDING LECTIN SERINE PROTEASE 1"/>
    <property type="match status" value="1"/>
</dbReference>
<keyword evidence="7" id="KW-0391">Immunity</keyword>
<name>A0AA88MVW6_CHASR</name>
<dbReference type="Proteomes" id="UP001187415">
    <property type="component" value="Unassembled WGS sequence"/>
</dbReference>